<dbReference type="AlphaFoldDB" id="A0A183V8K6"/>
<evidence type="ECO:0000313" key="3">
    <source>
        <dbReference type="WBParaSite" id="TCNE_0001707701-mRNA-1"/>
    </source>
</evidence>
<reference evidence="1 2" key="2">
    <citation type="submission" date="2018-11" db="EMBL/GenBank/DDBJ databases">
        <authorList>
            <consortium name="Pathogen Informatics"/>
        </authorList>
    </citation>
    <scope>NUCLEOTIDE SEQUENCE [LARGE SCALE GENOMIC DNA]</scope>
</reference>
<accession>A0A183V8K6</accession>
<dbReference type="WBParaSite" id="TCNE_0001707701-mRNA-1">
    <property type="protein sequence ID" value="TCNE_0001707701-mRNA-1"/>
    <property type="gene ID" value="TCNE_0001707701"/>
</dbReference>
<reference evidence="3" key="1">
    <citation type="submission" date="2016-06" db="UniProtKB">
        <authorList>
            <consortium name="WormBaseParasite"/>
        </authorList>
    </citation>
    <scope>IDENTIFICATION</scope>
</reference>
<name>A0A183V8K6_TOXCA</name>
<evidence type="ECO:0000313" key="1">
    <source>
        <dbReference type="EMBL" id="VDM48397.1"/>
    </source>
</evidence>
<gene>
    <name evidence="1" type="ORF">TCNE_LOCUS17076</name>
</gene>
<sequence>MDQILEGSVVQCRCAAEVGTYDHFAYNLWQAAEGFSQVHSKYLSTRQCGNDPVLNTDFFPLKLYVCRCKTAINENGPSIPCDLQLEEEIAKKEAAEANTTVASVCASYSEVSNQITLEEKRTIGYLELVRRQFDLLKMVGIFFSSSVLAAFFIIEHGSLDYGLSVSEGVAPSDSGQMVPLRSGHRPSRCISWNGYSHCFCRSYERGVACNDGISEVKVAVRQAYKSLLVEV</sequence>
<protein>
    <submittedName>
        <fullName evidence="3">EGF-like domain-containing protein</fullName>
    </submittedName>
</protein>
<organism evidence="2 3">
    <name type="scientific">Toxocara canis</name>
    <name type="common">Canine roundworm</name>
    <dbReference type="NCBI Taxonomy" id="6265"/>
    <lineage>
        <taxon>Eukaryota</taxon>
        <taxon>Metazoa</taxon>
        <taxon>Ecdysozoa</taxon>
        <taxon>Nematoda</taxon>
        <taxon>Chromadorea</taxon>
        <taxon>Rhabditida</taxon>
        <taxon>Spirurina</taxon>
        <taxon>Ascaridomorpha</taxon>
        <taxon>Ascaridoidea</taxon>
        <taxon>Toxocaridae</taxon>
        <taxon>Toxocara</taxon>
    </lineage>
</organism>
<dbReference type="Proteomes" id="UP000050794">
    <property type="component" value="Unassembled WGS sequence"/>
</dbReference>
<dbReference type="EMBL" id="UYWY01024130">
    <property type="protein sequence ID" value="VDM48397.1"/>
    <property type="molecule type" value="Genomic_DNA"/>
</dbReference>
<proteinExistence type="predicted"/>
<keyword evidence="2" id="KW-1185">Reference proteome</keyword>
<evidence type="ECO:0000313" key="2">
    <source>
        <dbReference type="Proteomes" id="UP000050794"/>
    </source>
</evidence>